<evidence type="ECO:0000256" key="1">
    <source>
        <dbReference type="SAM" id="MobiDB-lite"/>
    </source>
</evidence>
<comment type="caution">
    <text evidence="2">The sequence shown here is derived from an EMBL/GenBank/DDBJ whole genome shotgun (WGS) entry which is preliminary data.</text>
</comment>
<feature type="region of interest" description="Disordered" evidence="1">
    <location>
        <begin position="1"/>
        <end position="42"/>
    </location>
</feature>
<reference evidence="2 3" key="1">
    <citation type="submission" date="2020-08" db="EMBL/GenBank/DDBJ databases">
        <title>Genomic Encyclopedia of Type Strains, Phase III (KMG-III): the genomes of soil and plant-associated and newly described type strains.</title>
        <authorList>
            <person name="Whitman W."/>
        </authorList>
    </citation>
    <scope>NUCLEOTIDE SEQUENCE [LARGE SCALE GENOMIC DNA]</scope>
    <source>
        <strain evidence="2 3">CECT 4462</strain>
    </source>
</reference>
<proteinExistence type="predicted"/>
<dbReference type="AlphaFoldDB" id="A0A839T3P1"/>
<organism evidence="2 3">
    <name type="scientific">Azomonas macrocytogenes</name>
    <name type="common">Azotobacter macrocytogenes</name>
    <dbReference type="NCBI Taxonomy" id="69962"/>
    <lineage>
        <taxon>Bacteria</taxon>
        <taxon>Pseudomonadati</taxon>
        <taxon>Pseudomonadota</taxon>
        <taxon>Gammaproteobacteria</taxon>
        <taxon>Pseudomonadales</taxon>
        <taxon>Pseudomonadaceae</taxon>
        <taxon>Azomonas</taxon>
    </lineage>
</organism>
<keyword evidence="3" id="KW-1185">Reference proteome</keyword>
<dbReference type="RefSeq" id="WP_183165560.1">
    <property type="nucleotide sequence ID" value="NZ_JACHXI010000003.1"/>
</dbReference>
<accession>A0A839T3P1</accession>
<evidence type="ECO:0000313" key="3">
    <source>
        <dbReference type="Proteomes" id="UP000549250"/>
    </source>
</evidence>
<sequence length="107" mass="11580">MSIFEGADMTRELIAQSPIGDADHSDQGHPQPGDASSQSSSTRITNVFGELYAAIAGRALVFIETLADQRAEVQATRLTQLRALKKSKAIEAQQEIPKPKSARSQSR</sequence>
<dbReference type="Proteomes" id="UP000549250">
    <property type="component" value="Unassembled WGS sequence"/>
</dbReference>
<feature type="region of interest" description="Disordered" evidence="1">
    <location>
        <begin position="88"/>
        <end position="107"/>
    </location>
</feature>
<protein>
    <submittedName>
        <fullName evidence="2">Uncharacterized protein</fullName>
    </submittedName>
</protein>
<name>A0A839T3P1_AZOMA</name>
<gene>
    <name evidence="2" type="ORF">FHR87_000958</name>
</gene>
<dbReference type="EMBL" id="JACHXI010000003">
    <property type="protein sequence ID" value="MBB3102575.1"/>
    <property type="molecule type" value="Genomic_DNA"/>
</dbReference>
<evidence type="ECO:0000313" key="2">
    <source>
        <dbReference type="EMBL" id="MBB3102575.1"/>
    </source>
</evidence>